<evidence type="ECO:0000313" key="2">
    <source>
        <dbReference type="Proteomes" id="UP001549207"/>
    </source>
</evidence>
<organism evidence="1 2">
    <name type="scientific">Arthrobacter nitrophenolicus</name>
    <dbReference type="NCBI Taxonomy" id="683150"/>
    <lineage>
        <taxon>Bacteria</taxon>
        <taxon>Bacillati</taxon>
        <taxon>Actinomycetota</taxon>
        <taxon>Actinomycetes</taxon>
        <taxon>Micrococcales</taxon>
        <taxon>Micrococcaceae</taxon>
        <taxon>Arthrobacter</taxon>
    </lineage>
</organism>
<gene>
    <name evidence="1" type="ORF">ABIC98_002866</name>
</gene>
<accession>A0ACC6THM8</accession>
<keyword evidence="2" id="KW-1185">Reference proteome</keyword>
<sequence length="1144" mass="125120">MSMTMAATAPGIRTGQWRLERVELLNWGTFQGHHGLDIARKGFLLTGHSGSGKSSLVDAISAVLTPRGKLHFNAAAQDTSARGEDRTLVSYIRGAWRRSADDETGEVRAEYLRTGATFSGILLRYNDNTGAKPVLLLKLYHLRRGSNTPADVSELSILLQEDATLTGFVDYLRNGIETRRIKSTWPAAYVTDKHSAFASRFCRLMGISGENAVLLLHRTQSAKSLGSLDDLFREFMLDRPKTFDIATTAVAQFGELSEAHRLVVEAREQVDHLRGMEEPARAFGLNSARATDAAVLSAALTSFRDEWKLKLAKDAKAAAQAAALTAQHDFDLAAATTAEMEEAHSAARRQVDGHGGQALRDQQTQVDLAQERERDVLGRRVELASKLEAVGISFPASFEEYEELRAAARTERSGLDAARAASRQTINELHEARGAAKAKVRDLETELKSLRGRRSNLGDTLVTARSVVAEAAGLPASAFPFAGELLEVRKEFADWTGAIERVLRPLATVMLVPEKHIDRVRDAVDGLFLGARLVFESVPGRSEPPRAARTERSLLSRVQVADGPMAGWLHAVLSGNYDYECVDSPAELGGSEKAVTRAGQVKRSRTRHEKDDRSRVDDRSTWVLGFDNADKLELLSSLVQAARATADQLADRVDAAENRREAERLRAEALALTETHGWDQLDAGRARARVESHKERLAEILAASGDLRAAEAAAKEAKTRWAAAQKAQQAAMESMAEVKTQLVGLDRIVLELGPRVAASADVPEELAASLRERFLRQRRSIVHDVIDEVALTVATGLGAEEKQATSQAAAARTAFASLAGEFRRLWPAKAGDLTDQVEDGGGYLALLEQLVADRLPDFETRFFELMERQSQQNVATLANEIRRAPLEVRDRVAPINGSLKRSAFDAGRFLKIVVKENRGELGRKFLSDLQDISAGSWVAQSRDDAEAKFEVMRRIMEKLASSEPGDTSWRNQCLDTRLHVRFTATEVDAAGRQLNVYDSSAGLSGGQRQKLVTFCLAAALRYQLAGDGEDVPRYGTVIMDEAFDKADSNFTRIAMDVFTEFGFHMVLATPLKLLQTLEDYIGGMAVVTCREFQDSRIGSLSMDDDDGQGSAPPPAEVPGREQPAGTGVLETADAEDPAERGALF</sequence>
<dbReference type="Proteomes" id="UP001549207">
    <property type="component" value="Unassembled WGS sequence"/>
</dbReference>
<proteinExistence type="predicted"/>
<dbReference type="EMBL" id="JBEPNJ010000012">
    <property type="protein sequence ID" value="MET3773206.1"/>
    <property type="molecule type" value="Genomic_DNA"/>
</dbReference>
<reference evidence="1" key="1">
    <citation type="submission" date="2024-06" db="EMBL/GenBank/DDBJ databases">
        <title>Genomic Encyclopedia of Type Strains, Phase IV (KMG-IV): sequencing the most valuable type-strain genomes for metagenomic binning, comparative biology and taxonomic classification.</title>
        <authorList>
            <person name="Goeker M."/>
        </authorList>
    </citation>
    <scope>NUCLEOTIDE SEQUENCE</scope>
    <source>
        <strain evidence="1">SJCon</strain>
    </source>
</reference>
<name>A0ACC6THM8_9MICC</name>
<comment type="caution">
    <text evidence="1">The sequence shown here is derived from an EMBL/GenBank/DDBJ whole genome shotgun (WGS) entry which is preliminary data.</text>
</comment>
<protein>
    <submittedName>
        <fullName evidence="1">Uncharacterized protein YPO0396</fullName>
    </submittedName>
</protein>
<evidence type="ECO:0000313" key="1">
    <source>
        <dbReference type="EMBL" id="MET3773206.1"/>
    </source>
</evidence>